<dbReference type="STRING" id="1798650.A2945_02850"/>
<evidence type="ECO:0000313" key="2">
    <source>
        <dbReference type="Proteomes" id="UP000178880"/>
    </source>
</evidence>
<evidence type="ECO:0000313" key="1">
    <source>
        <dbReference type="EMBL" id="OGY99558.1"/>
    </source>
</evidence>
<sequence length="172" mass="19989">MPAKTVLDSRIKVCYLDPSTKKINSRDGGLRMATNTLEFPLSAREHAEKIWNEDLDTIKKFLEEVGKALQSKFIHFDGEFRVVWEQIEERISFHACTLIFVERRPMRLWGLIPFHKKIAHRVVEVELPFWSRHFGPEATKVSCHVSEIVEDVRQVRDVLVAQNPSLPQLSIL</sequence>
<name>A0A1G2CDT8_9BACT</name>
<gene>
    <name evidence="1" type="ORF">A2945_02850</name>
</gene>
<dbReference type="EMBL" id="MHLA01000014">
    <property type="protein sequence ID" value="OGY99558.1"/>
    <property type="molecule type" value="Genomic_DNA"/>
</dbReference>
<proteinExistence type="predicted"/>
<protein>
    <submittedName>
        <fullName evidence="1">Uncharacterized protein</fullName>
    </submittedName>
</protein>
<dbReference type="AlphaFoldDB" id="A0A1G2CDT8"/>
<accession>A0A1G2CDT8</accession>
<organism evidence="1 2">
    <name type="scientific">Candidatus Liptonbacteria bacterium RIFCSPLOWO2_01_FULL_52_25</name>
    <dbReference type="NCBI Taxonomy" id="1798650"/>
    <lineage>
        <taxon>Bacteria</taxon>
        <taxon>Candidatus Liptoniibacteriota</taxon>
    </lineage>
</organism>
<comment type="caution">
    <text evidence="1">The sequence shown here is derived from an EMBL/GenBank/DDBJ whole genome shotgun (WGS) entry which is preliminary data.</text>
</comment>
<reference evidence="1 2" key="1">
    <citation type="journal article" date="2016" name="Nat. Commun.">
        <title>Thousands of microbial genomes shed light on interconnected biogeochemical processes in an aquifer system.</title>
        <authorList>
            <person name="Anantharaman K."/>
            <person name="Brown C.T."/>
            <person name="Hug L.A."/>
            <person name="Sharon I."/>
            <person name="Castelle C.J."/>
            <person name="Probst A.J."/>
            <person name="Thomas B.C."/>
            <person name="Singh A."/>
            <person name="Wilkins M.J."/>
            <person name="Karaoz U."/>
            <person name="Brodie E.L."/>
            <person name="Williams K.H."/>
            <person name="Hubbard S.S."/>
            <person name="Banfield J.F."/>
        </authorList>
    </citation>
    <scope>NUCLEOTIDE SEQUENCE [LARGE SCALE GENOMIC DNA]</scope>
</reference>
<dbReference type="Proteomes" id="UP000178880">
    <property type="component" value="Unassembled WGS sequence"/>
</dbReference>